<reference evidence="3" key="1">
    <citation type="journal article" date="2019" name="Int. J. Syst. Evol. Microbiol.">
        <title>The Global Catalogue of Microorganisms (GCM) 10K type strain sequencing project: providing services to taxonomists for standard genome sequencing and annotation.</title>
        <authorList>
            <consortium name="The Broad Institute Genomics Platform"/>
            <consortium name="The Broad Institute Genome Sequencing Center for Infectious Disease"/>
            <person name="Wu L."/>
            <person name="Ma J."/>
        </authorList>
    </citation>
    <scope>NUCLEOTIDE SEQUENCE [LARGE SCALE GENOMIC DNA]</scope>
    <source>
        <strain evidence="3">CGMCC 4.7426</strain>
    </source>
</reference>
<organism evidence="2 3">
    <name type="scientific">Virgibacillus kekensis</name>
    <dbReference type="NCBI Taxonomy" id="202261"/>
    <lineage>
        <taxon>Bacteria</taxon>
        <taxon>Bacillati</taxon>
        <taxon>Bacillota</taxon>
        <taxon>Bacilli</taxon>
        <taxon>Bacillales</taxon>
        <taxon>Bacillaceae</taxon>
        <taxon>Virgibacillus</taxon>
    </lineage>
</organism>
<feature type="transmembrane region" description="Helical" evidence="1">
    <location>
        <begin position="151"/>
        <end position="170"/>
    </location>
</feature>
<sequence length="458" mass="52657">MNKTADLHAFLFIRKARFHKKLKIYKQVAALVFDLTTAIYTVALLGYLGITMFVTGDIIQELEPYFSMVEKNASIGYSVLLSVLPIRYVFSSFRQPGLLFSTSEFQLGLLPFRRGKIWTFVLVEKMLRLLLTLGVIGTLLILVTPISGKLIISYLALFAIYELVMTVPQWKLYQQQFLIKAGWLLLFIVSCIAAALFGGGPILLVILILAHIVLIPRLFRGVKWDKVTDISNYQIWNMMVVSAASKTKFKKKKSYSIFRNSARRKRDFTTTDAIYHRLWQLYFNKNLGVIAQVIGAIMLMLVVFQFLEGWLYFVGMAIGIYIYSSLCANLFHNRFSMDVVEVLPWDLQRYKRIFFKWMTIGGGLVIIPVLVYFIINWNFWAPFQLLFVIAVLLYTYHVKMDKAVILLAKKPQFTQLREGLNVIFLALIVISYFQPVVSLAVIGVVMLLLKKPQVNLLN</sequence>
<feature type="transmembrane region" description="Helical" evidence="1">
    <location>
        <begin position="353"/>
        <end position="375"/>
    </location>
</feature>
<comment type="caution">
    <text evidence="2">The sequence shown here is derived from an EMBL/GenBank/DDBJ whole genome shotgun (WGS) entry which is preliminary data.</text>
</comment>
<protein>
    <recommendedName>
        <fullName evidence="4">ABC transporter permease</fullName>
    </recommendedName>
</protein>
<gene>
    <name evidence="2" type="ORF">ACFO3D_18805</name>
</gene>
<proteinExistence type="predicted"/>
<feature type="transmembrane region" description="Helical" evidence="1">
    <location>
        <begin position="381"/>
        <end position="398"/>
    </location>
</feature>
<keyword evidence="1" id="KW-0472">Membrane</keyword>
<dbReference type="RefSeq" id="WP_390299904.1">
    <property type="nucleotide sequence ID" value="NZ_JBHSFU010000015.1"/>
</dbReference>
<feature type="transmembrane region" description="Helical" evidence="1">
    <location>
        <begin position="310"/>
        <end position="332"/>
    </location>
</feature>
<evidence type="ECO:0000313" key="2">
    <source>
        <dbReference type="EMBL" id="MFC4560210.1"/>
    </source>
</evidence>
<dbReference type="Proteomes" id="UP001595989">
    <property type="component" value="Unassembled WGS sequence"/>
</dbReference>
<feature type="transmembrane region" description="Helical" evidence="1">
    <location>
        <begin position="177"/>
        <end position="196"/>
    </location>
</feature>
<evidence type="ECO:0000313" key="3">
    <source>
        <dbReference type="Proteomes" id="UP001595989"/>
    </source>
</evidence>
<name>A0ABV9DMU1_9BACI</name>
<dbReference type="EMBL" id="JBHSFU010000015">
    <property type="protein sequence ID" value="MFC4560210.1"/>
    <property type="molecule type" value="Genomic_DNA"/>
</dbReference>
<keyword evidence="1" id="KW-1133">Transmembrane helix</keyword>
<evidence type="ECO:0000256" key="1">
    <source>
        <dbReference type="SAM" id="Phobius"/>
    </source>
</evidence>
<feature type="transmembrane region" description="Helical" evidence="1">
    <location>
        <begin position="287"/>
        <end position="304"/>
    </location>
</feature>
<accession>A0ABV9DMU1</accession>
<feature type="transmembrane region" description="Helical" evidence="1">
    <location>
        <begin position="419"/>
        <end position="449"/>
    </location>
</feature>
<keyword evidence="1" id="KW-0812">Transmembrane</keyword>
<evidence type="ECO:0008006" key="4">
    <source>
        <dbReference type="Google" id="ProtNLM"/>
    </source>
</evidence>
<feature type="transmembrane region" description="Helical" evidence="1">
    <location>
        <begin position="28"/>
        <end position="54"/>
    </location>
</feature>
<feature type="transmembrane region" description="Helical" evidence="1">
    <location>
        <begin position="126"/>
        <end position="145"/>
    </location>
</feature>
<keyword evidence="3" id="KW-1185">Reference proteome</keyword>